<evidence type="ECO:0000256" key="11">
    <source>
        <dbReference type="ARBA" id="ARBA00023002"/>
    </source>
</evidence>
<dbReference type="Gene3D" id="3.10.120.10">
    <property type="entry name" value="Cytochrome b5-like heme/steroid binding domain"/>
    <property type="match status" value="1"/>
</dbReference>
<dbReference type="InterPro" id="IPR022407">
    <property type="entry name" value="OxRdtase_Mopterin_BS"/>
</dbReference>
<dbReference type="Gene3D" id="2.60.40.650">
    <property type="match status" value="1"/>
</dbReference>
<keyword evidence="13" id="KW-0496">Mitochondrion</keyword>
<dbReference type="InterPro" id="IPR036374">
    <property type="entry name" value="OxRdtase_Mopterin-bd_sf"/>
</dbReference>
<keyword evidence="15" id="KW-0812">Transmembrane</keyword>
<keyword evidence="15" id="KW-0472">Membrane</keyword>
<dbReference type="Pfam" id="PF00174">
    <property type="entry name" value="Oxidored_molyb"/>
    <property type="match status" value="1"/>
</dbReference>
<comment type="pathway">
    <text evidence="4">Sulfur metabolism.</text>
</comment>
<evidence type="ECO:0000256" key="4">
    <source>
        <dbReference type="ARBA" id="ARBA00004678"/>
    </source>
</evidence>
<comment type="subunit">
    <text evidence="6">Homodimer.</text>
</comment>
<dbReference type="AlphaFoldDB" id="A0A0L0BV58"/>
<evidence type="ECO:0000313" key="17">
    <source>
        <dbReference type="EMBL" id="KNC23906.1"/>
    </source>
</evidence>
<keyword evidence="12" id="KW-0408">Iron</keyword>
<dbReference type="PANTHER" id="PTHR19372:SF7">
    <property type="entry name" value="SULFITE OXIDASE, MITOCHONDRIAL"/>
    <property type="match status" value="1"/>
</dbReference>
<evidence type="ECO:0000256" key="3">
    <source>
        <dbReference type="ARBA" id="ARBA00004569"/>
    </source>
</evidence>
<feature type="domain" description="Cytochrome b5 heme-binding" evidence="16">
    <location>
        <begin position="134"/>
        <end position="212"/>
    </location>
</feature>
<evidence type="ECO:0000256" key="6">
    <source>
        <dbReference type="ARBA" id="ARBA00011738"/>
    </source>
</evidence>
<keyword evidence="10" id="KW-0479">Metal-binding</keyword>
<dbReference type="PANTHER" id="PTHR19372">
    <property type="entry name" value="SULFITE REDUCTASE"/>
    <property type="match status" value="1"/>
</dbReference>
<keyword evidence="8" id="KW-0500">Molybdenum</keyword>
<feature type="transmembrane region" description="Helical" evidence="15">
    <location>
        <begin position="68"/>
        <end position="85"/>
    </location>
</feature>
<dbReference type="FunFam" id="2.60.40.650:FF:000009">
    <property type="entry name" value="probable sulfite oxidase, mitochondrial"/>
    <property type="match status" value="1"/>
</dbReference>
<dbReference type="Proteomes" id="UP000037069">
    <property type="component" value="Unassembled WGS sequence"/>
</dbReference>
<keyword evidence="18" id="KW-1185">Reference proteome</keyword>
<dbReference type="GO" id="GO:0030151">
    <property type="term" value="F:molybdenum ion binding"/>
    <property type="evidence" value="ECO:0007669"/>
    <property type="project" value="InterPro"/>
</dbReference>
<dbReference type="FunFam" id="3.90.420.10:FF:000002">
    <property type="entry name" value="sulfite oxidase, mitochondrial"/>
    <property type="match status" value="1"/>
</dbReference>
<dbReference type="GO" id="GO:0006790">
    <property type="term" value="P:sulfur compound metabolic process"/>
    <property type="evidence" value="ECO:0007669"/>
    <property type="project" value="UniProtKB-UniPathway"/>
</dbReference>
<feature type="compositionally biased region" description="Polar residues" evidence="14">
    <location>
        <begin position="50"/>
        <end position="62"/>
    </location>
</feature>
<feature type="region of interest" description="Disordered" evidence="14">
    <location>
        <begin position="36"/>
        <end position="62"/>
    </location>
</feature>
<dbReference type="SUPFAM" id="SSF55856">
    <property type="entry name" value="Cytochrome b5-like heme/steroid binding domain"/>
    <property type="match status" value="1"/>
</dbReference>
<dbReference type="CDD" id="cd02111">
    <property type="entry name" value="eukary_SO_Moco"/>
    <property type="match status" value="1"/>
</dbReference>
<dbReference type="UniPathway" id="UPA00096"/>
<dbReference type="InterPro" id="IPR008335">
    <property type="entry name" value="Mopterin_OxRdtase_euk"/>
</dbReference>
<dbReference type="PROSITE" id="PS50255">
    <property type="entry name" value="CYTOCHROME_B5_2"/>
    <property type="match status" value="1"/>
</dbReference>
<evidence type="ECO:0000256" key="8">
    <source>
        <dbReference type="ARBA" id="ARBA00022505"/>
    </source>
</evidence>
<evidence type="ECO:0000256" key="15">
    <source>
        <dbReference type="SAM" id="Phobius"/>
    </source>
</evidence>
<dbReference type="GO" id="GO:0043546">
    <property type="term" value="F:molybdopterin cofactor binding"/>
    <property type="evidence" value="ECO:0007669"/>
    <property type="project" value="InterPro"/>
</dbReference>
<dbReference type="InterPro" id="IPR000572">
    <property type="entry name" value="OxRdtase_Mopterin-bd_dom"/>
</dbReference>
<name>A0A0L0BV58_LUCCU</name>
<evidence type="ECO:0000256" key="9">
    <source>
        <dbReference type="ARBA" id="ARBA00022617"/>
    </source>
</evidence>
<dbReference type="InterPro" id="IPR001199">
    <property type="entry name" value="Cyt_B5-like_heme/steroid-bd"/>
</dbReference>
<evidence type="ECO:0000313" key="18">
    <source>
        <dbReference type="Proteomes" id="UP000037069"/>
    </source>
</evidence>
<evidence type="ECO:0000256" key="5">
    <source>
        <dbReference type="ARBA" id="ARBA00004971"/>
    </source>
</evidence>
<accession>A0A0L0BV58</accession>
<dbReference type="SMART" id="SM01117">
    <property type="entry name" value="Cyt-b5"/>
    <property type="match status" value="1"/>
</dbReference>
<dbReference type="OMA" id="TWHVAEL"/>
<dbReference type="Pfam" id="PF00173">
    <property type="entry name" value="Cyt-b5"/>
    <property type="match status" value="1"/>
</dbReference>
<feature type="non-terminal residue" evidence="17">
    <location>
        <position position="603"/>
    </location>
</feature>
<sequence>MSFLLKAAKQFNNSPLTTTNTGLRCLSTGLNFHLSNTNNKHKQQQQQQQFRYKSQQNATKNKPKTSNAIYTLFTLGGITLGYLVFDNMEKLKKVQMKSLEATNKSAGSKPTNVDNSEDDEKVIKTWHCTQRKDLPTFKLEEINKHNSLEKGVWVTYGIGVYDITKFIPNHPGSDKIMLGAGSAIDPFWAIYQQHNNKEILKLLESFRIGNISPEDEVSTDDMGSPWAMEPKRHPLLKPASERPFNAEPPLSLLAENLYTPNEFFYVRNHLPVPVIDIDSYELEIEISTPQAGAKQEQKVLTFEDIKALPKHTVTAAIMCGGNRRSEMTKFKSVKGLSWSAGAVGNAKWSGARLRDVLLAMGVKSNEKLHVIFEGADLDPTANPYGASIPLAKAMDERGDVILAYEMNGKPLNRDHGFPIRAIVPGTVGARNVKWLTRIEVSENESNSHWQQNDYKGFSPSTDWDTVDFKKSPAIQAMPVTSAICTPTHGDKVKVSEDGFVEVRGYAWSGGGRRIVRVDLTADQGKSWHVATLEQEDEPDGRHYGWSLWTIRIPVDPKQKGKEVEIWAKAVDSAYNVQPENFENIWNLRGVLSNAYHRVKITVD</sequence>
<evidence type="ECO:0000256" key="12">
    <source>
        <dbReference type="ARBA" id="ARBA00023004"/>
    </source>
</evidence>
<proteinExistence type="predicted"/>
<evidence type="ECO:0000256" key="1">
    <source>
        <dbReference type="ARBA" id="ARBA00001924"/>
    </source>
</evidence>
<dbReference type="SUPFAM" id="SSF81296">
    <property type="entry name" value="E set domains"/>
    <property type="match status" value="1"/>
</dbReference>
<gene>
    <name evidence="17" type="ORF">FF38_00909</name>
</gene>
<comment type="cofactor">
    <cofactor evidence="2">
        <name>heme b</name>
        <dbReference type="ChEBI" id="CHEBI:60344"/>
    </cofactor>
</comment>
<reference evidence="17 18" key="1">
    <citation type="journal article" date="2015" name="Nat. Commun.">
        <title>Lucilia cuprina genome unlocks parasitic fly biology to underpin future interventions.</title>
        <authorList>
            <person name="Anstead C.A."/>
            <person name="Korhonen P.K."/>
            <person name="Young N.D."/>
            <person name="Hall R.S."/>
            <person name="Jex A.R."/>
            <person name="Murali S.C."/>
            <person name="Hughes D.S."/>
            <person name="Lee S.F."/>
            <person name="Perry T."/>
            <person name="Stroehlein A.J."/>
            <person name="Ansell B.R."/>
            <person name="Breugelmans B."/>
            <person name="Hofmann A."/>
            <person name="Qu J."/>
            <person name="Dugan S."/>
            <person name="Lee S.L."/>
            <person name="Chao H."/>
            <person name="Dinh H."/>
            <person name="Han Y."/>
            <person name="Doddapaneni H.V."/>
            <person name="Worley K.C."/>
            <person name="Muzny D.M."/>
            <person name="Ioannidis P."/>
            <person name="Waterhouse R.M."/>
            <person name="Zdobnov E.M."/>
            <person name="James P.J."/>
            <person name="Bagnall N.H."/>
            <person name="Kotze A.C."/>
            <person name="Gibbs R.A."/>
            <person name="Richards S."/>
            <person name="Batterham P."/>
            <person name="Gasser R.B."/>
        </authorList>
    </citation>
    <scope>NUCLEOTIDE SEQUENCE [LARGE SCALE GENOMIC DNA]</scope>
    <source>
        <strain evidence="17 18">LS</strain>
        <tissue evidence="17">Full body</tissue>
    </source>
</reference>
<evidence type="ECO:0000259" key="16">
    <source>
        <dbReference type="PROSITE" id="PS50255"/>
    </source>
</evidence>
<comment type="pathway">
    <text evidence="5">Energy metabolism; sulfur metabolism.</text>
</comment>
<dbReference type="OrthoDB" id="10051395at2759"/>
<evidence type="ECO:0000256" key="2">
    <source>
        <dbReference type="ARBA" id="ARBA00001970"/>
    </source>
</evidence>
<dbReference type="PRINTS" id="PR00407">
    <property type="entry name" value="EUMOPTERIN"/>
</dbReference>
<dbReference type="InterPro" id="IPR014756">
    <property type="entry name" value="Ig_E-set"/>
</dbReference>
<dbReference type="FunFam" id="3.10.120.10:FF:000007">
    <property type="entry name" value="Sulfite oxidase, mitochondrial"/>
    <property type="match status" value="1"/>
</dbReference>
<comment type="caution">
    <text evidence="17">The sequence shown here is derived from an EMBL/GenBank/DDBJ whole genome shotgun (WGS) entry which is preliminary data.</text>
</comment>
<comment type="cofactor">
    <cofactor evidence="1">
        <name>Mo-molybdopterin</name>
        <dbReference type="ChEBI" id="CHEBI:71302"/>
    </cofactor>
</comment>
<dbReference type="SUPFAM" id="SSF56524">
    <property type="entry name" value="Oxidoreductase molybdopterin-binding domain"/>
    <property type="match status" value="1"/>
</dbReference>
<dbReference type="PROSITE" id="PS00559">
    <property type="entry name" value="MOLYBDOPTERIN_EUK"/>
    <property type="match status" value="1"/>
</dbReference>
<dbReference type="EC" id="1.8.3.1" evidence="7"/>
<dbReference type="STRING" id="7375.A0A0L0BV58"/>
<evidence type="ECO:0000256" key="13">
    <source>
        <dbReference type="ARBA" id="ARBA00023128"/>
    </source>
</evidence>
<dbReference type="Pfam" id="PF03404">
    <property type="entry name" value="Mo-co_dimer"/>
    <property type="match status" value="1"/>
</dbReference>
<keyword evidence="9" id="KW-0349">Heme</keyword>
<dbReference type="GO" id="GO:0008482">
    <property type="term" value="F:sulfite oxidase activity"/>
    <property type="evidence" value="ECO:0007669"/>
    <property type="project" value="UniProtKB-EC"/>
</dbReference>
<dbReference type="GO" id="GO:0005758">
    <property type="term" value="C:mitochondrial intermembrane space"/>
    <property type="evidence" value="ECO:0007669"/>
    <property type="project" value="UniProtKB-SubCell"/>
</dbReference>
<protein>
    <recommendedName>
        <fullName evidence="7">sulfite oxidase</fullName>
        <ecNumber evidence="7">1.8.3.1</ecNumber>
    </recommendedName>
</protein>
<dbReference type="EMBL" id="JRES01001291">
    <property type="protein sequence ID" value="KNC23906.1"/>
    <property type="molecule type" value="Genomic_DNA"/>
</dbReference>
<comment type="subcellular location">
    <subcellularLocation>
        <location evidence="3">Mitochondrion intermembrane space</location>
    </subcellularLocation>
</comment>
<dbReference type="GO" id="GO:0020037">
    <property type="term" value="F:heme binding"/>
    <property type="evidence" value="ECO:0007669"/>
    <property type="project" value="TreeGrafter"/>
</dbReference>
<keyword evidence="15" id="KW-1133">Transmembrane helix</keyword>
<evidence type="ECO:0000256" key="10">
    <source>
        <dbReference type="ARBA" id="ARBA00022723"/>
    </source>
</evidence>
<evidence type="ECO:0000256" key="7">
    <source>
        <dbReference type="ARBA" id="ARBA00012505"/>
    </source>
</evidence>
<dbReference type="Gene3D" id="3.90.420.10">
    <property type="entry name" value="Oxidoreductase, molybdopterin-binding domain"/>
    <property type="match status" value="1"/>
</dbReference>
<organism evidence="17 18">
    <name type="scientific">Lucilia cuprina</name>
    <name type="common">Green bottle fly</name>
    <name type="synonym">Australian sheep blowfly</name>
    <dbReference type="NCBI Taxonomy" id="7375"/>
    <lineage>
        <taxon>Eukaryota</taxon>
        <taxon>Metazoa</taxon>
        <taxon>Ecdysozoa</taxon>
        <taxon>Arthropoda</taxon>
        <taxon>Hexapoda</taxon>
        <taxon>Insecta</taxon>
        <taxon>Pterygota</taxon>
        <taxon>Neoptera</taxon>
        <taxon>Endopterygota</taxon>
        <taxon>Diptera</taxon>
        <taxon>Brachycera</taxon>
        <taxon>Muscomorpha</taxon>
        <taxon>Oestroidea</taxon>
        <taxon>Calliphoridae</taxon>
        <taxon>Luciliinae</taxon>
        <taxon>Lucilia</taxon>
    </lineage>
</organism>
<keyword evidence="11" id="KW-0560">Oxidoreductase</keyword>
<dbReference type="InterPro" id="IPR036400">
    <property type="entry name" value="Cyt_B5-like_heme/steroid_sf"/>
</dbReference>
<evidence type="ECO:0000256" key="14">
    <source>
        <dbReference type="SAM" id="MobiDB-lite"/>
    </source>
</evidence>
<dbReference type="InterPro" id="IPR005066">
    <property type="entry name" value="MoCF_OxRdtse_dimer"/>
</dbReference>